<reference evidence="3" key="1">
    <citation type="submission" date="2023-01" db="EMBL/GenBank/DDBJ databases">
        <title>Key to firefly adult light organ development and bioluminescence: homeobox transcription factors regulate luciferase expression and transportation to peroxisome.</title>
        <authorList>
            <person name="Fu X."/>
        </authorList>
    </citation>
    <scope>NUCLEOTIDE SEQUENCE [LARGE SCALE GENOMIC DNA]</scope>
</reference>
<dbReference type="Gene3D" id="1.20.5.1200">
    <property type="entry name" value="Alpha-tocopherol transfer"/>
    <property type="match status" value="1"/>
</dbReference>
<protein>
    <recommendedName>
        <fullName evidence="1">CRAL-TRIO domain-containing protein</fullName>
    </recommendedName>
</protein>
<dbReference type="PROSITE" id="PS50191">
    <property type="entry name" value="CRAL_TRIO"/>
    <property type="match status" value="1"/>
</dbReference>
<gene>
    <name evidence="2" type="ORF">RN001_007003</name>
</gene>
<dbReference type="PRINTS" id="PR00180">
    <property type="entry name" value="CRETINALDHBP"/>
</dbReference>
<proteinExistence type="predicted"/>
<comment type="caution">
    <text evidence="2">The sequence shown here is derived from an EMBL/GenBank/DDBJ whole genome shotgun (WGS) entry which is preliminary data.</text>
</comment>
<keyword evidence="3" id="KW-1185">Reference proteome</keyword>
<dbReference type="CDD" id="cd00170">
    <property type="entry name" value="SEC14"/>
    <property type="match status" value="1"/>
</dbReference>
<dbReference type="GO" id="GO:0016020">
    <property type="term" value="C:membrane"/>
    <property type="evidence" value="ECO:0007669"/>
    <property type="project" value="TreeGrafter"/>
</dbReference>
<name>A0AAN7Q2G1_9COLE</name>
<accession>A0AAN7Q2G1</accession>
<dbReference type="Gene3D" id="3.40.525.10">
    <property type="entry name" value="CRAL-TRIO lipid binding domain"/>
    <property type="match status" value="1"/>
</dbReference>
<dbReference type="InterPro" id="IPR036865">
    <property type="entry name" value="CRAL-TRIO_dom_sf"/>
</dbReference>
<feature type="domain" description="CRAL-TRIO" evidence="1">
    <location>
        <begin position="1"/>
        <end position="162"/>
    </location>
</feature>
<dbReference type="PANTHER" id="PTHR10174">
    <property type="entry name" value="ALPHA-TOCOPHEROL TRANSFER PROTEIN-RELATED"/>
    <property type="match status" value="1"/>
</dbReference>
<dbReference type="PANTHER" id="PTHR10174:SF222">
    <property type="entry name" value="GH10083P-RELATED"/>
    <property type="match status" value="1"/>
</dbReference>
<evidence type="ECO:0000313" key="2">
    <source>
        <dbReference type="EMBL" id="KAK4883684.1"/>
    </source>
</evidence>
<dbReference type="AlphaFoldDB" id="A0AAN7Q2G1"/>
<dbReference type="EMBL" id="JARPUR010000002">
    <property type="protein sequence ID" value="KAK4883684.1"/>
    <property type="molecule type" value="Genomic_DNA"/>
</dbReference>
<dbReference type="Proteomes" id="UP001353858">
    <property type="component" value="Unassembled WGS sequence"/>
</dbReference>
<evidence type="ECO:0000259" key="1">
    <source>
        <dbReference type="PROSITE" id="PS50191"/>
    </source>
</evidence>
<dbReference type="GO" id="GO:1902936">
    <property type="term" value="F:phosphatidylinositol bisphosphate binding"/>
    <property type="evidence" value="ECO:0007669"/>
    <property type="project" value="TreeGrafter"/>
</dbReference>
<dbReference type="InterPro" id="IPR001251">
    <property type="entry name" value="CRAL-TRIO_dom"/>
</dbReference>
<sequence length="214" mass="24953">MKNVLNITDMVPLPKMTEKNYKLFVYRLVDTDPNKYIFVDVLKTFLTLADIRLSFDTDFPDGEIPIFDMTGYSLKHAYNVNLPILKKYMMYTQEAHPVRLKQIHVINVPPFLDKTLTIVKPFIKSEVSAMLHFHQPNSTTLFEHVPKELLPEEYGGTAGTLADIKKIWIDKLYNSRNYLLDDSKWKVHESKRPTENNNNVKFGLKGTFRNLEID</sequence>
<dbReference type="SUPFAM" id="SSF52087">
    <property type="entry name" value="CRAL/TRIO domain"/>
    <property type="match status" value="1"/>
</dbReference>
<organism evidence="2 3">
    <name type="scientific">Aquatica leii</name>
    <dbReference type="NCBI Taxonomy" id="1421715"/>
    <lineage>
        <taxon>Eukaryota</taxon>
        <taxon>Metazoa</taxon>
        <taxon>Ecdysozoa</taxon>
        <taxon>Arthropoda</taxon>
        <taxon>Hexapoda</taxon>
        <taxon>Insecta</taxon>
        <taxon>Pterygota</taxon>
        <taxon>Neoptera</taxon>
        <taxon>Endopterygota</taxon>
        <taxon>Coleoptera</taxon>
        <taxon>Polyphaga</taxon>
        <taxon>Elateriformia</taxon>
        <taxon>Elateroidea</taxon>
        <taxon>Lampyridae</taxon>
        <taxon>Luciolinae</taxon>
        <taxon>Aquatica</taxon>
    </lineage>
</organism>
<evidence type="ECO:0000313" key="3">
    <source>
        <dbReference type="Proteomes" id="UP001353858"/>
    </source>
</evidence>
<dbReference type="Pfam" id="PF00650">
    <property type="entry name" value="CRAL_TRIO"/>
    <property type="match status" value="1"/>
</dbReference>
<dbReference type="SMART" id="SM00516">
    <property type="entry name" value="SEC14"/>
    <property type="match status" value="1"/>
</dbReference>